<dbReference type="EMBL" id="KZ859223">
    <property type="protein sequence ID" value="RDW22548.1"/>
    <property type="molecule type" value="Genomic_DNA"/>
</dbReference>
<organism evidence="1 2">
    <name type="scientific">Yarrowia lipolytica</name>
    <name type="common">Candida lipolytica</name>
    <dbReference type="NCBI Taxonomy" id="4952"/>
    <lineage>
        <taxon>Eukaryota</taxon>
        <taxon>Fungi</taxon>
        <taxon>Dikarya</taxon>
        <taxon>Ascomycota</taxon>
        <taxon>Saccharomycotina</taxon>
        <taxon>Dipodascomycetes</taxon>
        <taxon>Dipodascales</taxon>
        <taxon>Dipodascales incertae sedis</taxon>
        <taxon>Yarrowia</taxon>
    </lineage>
</organism>
<gene>
    <name evidence="1" type="ORF">B0I71DRAFT_26938</name>
</gene>
<accession>A0A371BWT6</accession>
<dbReference type="Proteomes" id="UP000256601">
    <property type="component" value="Unassembled WGS sequence"/>
</dbReference>
<proteinExistence type="predicted"/>
<sequence length="93" mass="10643">MAVSVSPFVQTMLVFGQCPVDSCVCLSLVALFGAHRTYAPSSTVLKQRNDVYTSEFDLYRSIPRIYNTSDPHWRHFRRCHSDISRQGWQTSGE</sequence>
<evidence type="ECO:0000313" key="1">
    <source>
        <dbReference type="EMBL" id="RDW22548.1"/>
    </source>
</evidence>
<reference evidence="1 2" key="1">
    <citation type="submission" date="2018-07" db="EMBL/GenBank/DDBJ databases">
        <title>Draft Genome Assemblies for Five Robust Yarrowia lipolytica Strains Exhibiting High Lipid Production and Pentose Sugar Utilization and Sugar Alcohol Secretion from Undetoxified Lignocellulosic Biomass Hydrolysates.</title>
        <authorList>
            <consortium name="DOE Joint Genome Institute"/>
            <person name="Walker C."/>
            <person name="Ryu S."/>
            <person name="Na H."/>
            <person name="Zane M."/>
            <person name="LaButti K."/>
            <person name="Lipzen A."/>
            <person name="Haridas S."/>
            <person name="Barry K."/>
            <person name="Grigoriev I.V."/>
            <person name="Quarterman J."/>
            <person name="Slininger P."/>
            <person name="Dien B."/>
            <person name="Trinh C.T."/>
        </authorList>
    </citation>
    <scope>NUCLEOTIDE SEQUENCE [LARGE SCALE GENOMIC DNA]</scope>
    <source>
        <strain evidence="1 2">YB392</strain>
    </source>
</reference>
<dbReference type="AlphaFoldDB" id="A0A371BWT6"/>
<evidence type="ECO:0000313" key="2">
    <source>
        <dbReference type="Proteomes" id="UP000256601"/>
    </source>
</evidence>
<protein>
    <submittedName>
        <fullName evidence="1">Uncharacterized protein</fullName>
    </submittedName>
</protein>
<name>A0A371BWT6_YARLL</name>